<evidence type="ECO:0000313" key="3">
    <source>
        <dbReference type="Proteomes" id="UP000765509"/>
    </source>
</evidence>
<gene>
    <name evidence="2" type="ORF">O181_075392</name>
</gene>
<dbReference type="EMBL" id="AVOT02040451">
    <property type="protein sequence ID" value="MBW0535677.1"/>
    <property type="molecule type" value="Genomic_DNA"/>
</dbReference>
<comment type="caution">
    <text evidence="2">The sequence shown here is derived from an EMBL/GenBank/DDBJ whole genome shotgun (WGS) entry which is preliminary data.</text>
</comment>
<sequence length="203" mass="23208">MLLESKLPNCFWCHAYLMAAFIHNQIPNSRTGDKSPFECLFNCAPALKMIYPFGAKALVHIPHSQQNSKLHPHALECYLFNVLPGSAGWLLWDIAKKQTIQSNSVVFPDFNHPLQNTPSKGQLQHILNAALGKFPTDEIFSRQEKAIITLPTPQDFIIPSNFKNAMRSSFQKEWYSASLDKLNQLKRREVFTLIDKREKAKVI</sequence>
<name>A0A9Q3ICV2_9BASI</name>
<protein>
    <recommendedName>
        <fullName evidence="1">Retroviral polymerase SH3-like domain-containing protein</fullName>
    </recommendedName>
</protein>
<accession>A0A9Q3ICV2</accession>
<dbReference type="Pfam" id="PF25597">
    <property type="entry name" value="SH3_retrovirus"/>
    <property type="match status" value="1"/>
</dbReference>
<proteinExistence type="predicted"/>
<reference evidence="2" key="1">
    <citation type="submission" date="2021-03" db="EMBL/GenBank/DDBJ databases">
        <title>Draft genome sequence of rust myrtle Austropuccinia psidii MF-1, a brazilian biotype.</title>
        <authorList>
            <person name="Quecine M.C."/>
            <person name="Pachon D.M.R."/>
            <person name="Bonatelli M.L."/>
            <person name="Correr F.H."/>
            <person name="Franceschini L.M."/>
            <person name="Leite T.F."/>
            <person name="Margarido G.R.A."/>
            <person name="Almeida C.A."/>
            <person name="Ferrarezi J.A."/>
            <person name="Labate C.A."/>
        </authorList>
    </citation>
    <scope>NUCLEOTIDE SEQUENCE</scope>
    <source>
        <strain evidence="2">MF-1</strain>
    </source>
</reference>
<organism evidence="2 3">
    <name type="scientific">Austropuccinia psidii MF-1</name>
    <dbReference type="NCBI Taxonomy" id="1389203"/>
    <lineage>
        <taxon>Eukaryota</taxon>
        <taxon>Fungi</taxon>
        <taxon>Dikarya</taxon>
        <taxon>Basidiomycota</taxon>
        <taxon>Pucciniomycotina</taxon>
        <taxon>Pucciniomycetes</taxon>
        <taxon>Pucciniales</taxon>
        <taxon>Sphaerophragmiaceae</taxon>
        <taxon>Austropuccinia</taxon>
    </lineage>
</organism>
<dbReference type="InterPro" id="IPR057670">
    <property type="entry name" value="SH3_retrovirus"/>
</dbReference>
<dbReference type="AlphaFoldDB" id="A0A9Q3ICV2"/>
<keyword evidence="3" id="KW-1185">Reference proteome</keyword>
<feature type="domain" description="Retroviral polymerase SH3-like" evidence="1">
    <location>
        <begin position="56"/>
        <end position="114"/>
    </location>
</feature>
<evidence type="ECO:0000259" key="1">
    <source>
        <dbReference type="Pfam" id="PF25597"/>
    </source>
</evidence>
<evidence type="ECO:0000313" key="2">
    <source>
        <dbReference type="EMBL" id="MBW0535677.1"/>
    </source>
</evidence>
<dbReference type="Proteomes" id="UP000765509">
    <property type="component" value="Unassembled WGS sequence"/>
</dbReference>